<evidence type="ECO:0000313" key="1">
    <source>
        <dbReference type="EMBL" id="MCV9388573.1"/>
    </source>
</evidence>
<accession>A0ABT3CZD7</accession>
<comment type="caution">
    <text evidence="1">The sequence shown here is derived from an EMBL/GenBank/DDBJ whole genome shotgun (WGS) entry which is preliminary data.</text>
</comment>
<reference evidence="1 2" key="1">
    <citation type="submission" date="2022-10" db="EMBL/GenBank/DDBJ databases">
        <title>Comparative genomics and taxonomic characterization of three novel marine species of genus Reichenbachiella exhibiting antioxidant and polysaccharide degradation activities.</title>
        <authorList>
            <person name="Muhammad N."/>
            <person name="Lee Y.-J."/>
            <person name="Ko J."/>
            <person name="Kim S.-G."/>
        </authorList>
    </citation>
    <scope>NUCLEOTIDE SEQUENCE [LARGE SCALE GENOMIC DNA]</scope>
    <source>
        <strain evidence="1 2">ABR2-5</strain>
    </source>
</reference>
<gene>
    <name evidence="1" type="ORF">N7U62_17945</name>
</gene>
<sequence>MTEKQIKHGVWHVTKGFVSPSKSITLLKDYRPVEKLNLLITQTHLKPYDQRKNYENWCKRLPELEEVKFIWLPSKVNQKIFEAVCKMPNLEGLWIKWSSIKHIDNLIHLGKLKHLHLGSSSQVENIDVLGSLHNLESLETEQLNKISDFSVLSNLSQLQGLGIDGSIWTAQKIDTLEPIRNLTNLKYLSTTNSQIKDKSFNPLLELNQLVTFNCSWNYPESEFAKLKSLPNLKYGNIETSWKELKGKLLGKLL</sequence>
<proteinExistence type="predicted"/>
<organism evidence="1 2">
    <name type="scientific">Reichenbachiella ulvae</name>
    <dbReference type="NCBI Taxonomy" id="2980104"/>
    <lineage>
        <taxon>Bacteria</taxon>
        <taxon>Pseudomonadati</taxon>
        <taxon>Bacteroidota</taxon>
        <taxon>Cytophagia</taxon>
        <taxon>Cytophagales</taxon>
        <taxon>Reichenbachiellaceae</taxon>
        <taxon>Reichenbachiella</taxon>
    </lineage>
</organism>
<evidence type="ECO:0000313" key="2">
    <source>
        <dbReference type="Proteomes" id="UP001300692"/>
    </source>
</evidence>
<dbReference type="Proteomes" id="UP001300692">
    <property type="component" value="Unassembled WGS sequence"/>
</dbReference>
<protein>
    <recommendedName>
        <fullName evidence="3">Internalin A</fullName>
    </recommendedName>
</protein>
<dbReference type="SUPFAM" id="SSF52058">
    <property type="entry name" value="L domain-like"/>
    <property type="match status" value="1"/>
</dbReference>
<dbReference type="Gene3D" id="3.80.10.10">
    <property type="entry name" value="Ribonuclease Inhibitor"/>
    <property type="match status" value="1"/>
</dbReference>
<dbReference type="RefSeq" id="WP_264139447.1">
    <property type="nucleotide sequence ID" value="NZ_JAOYOD010000001.1"/>
</dbReference>
<evidence type="ECO:0008006" key="3">
    <source>
        <dbReference type="Google" id="ProtNLM"/>
    </source>
</evidence>
<dbReference type="EMBL" id="JAOYOD010000001">
    <property type="protein sequence ID" value="MCV9388573.1"/>
    <property type="molecule type" value="Genomic_DNA"/>
</dbReference>
<keyword evidence="2" id="KW-1185">Reference proteome</keyword>
<name>A0ABT3CZD7_9BACT</name>
<dbReference type="InterPro" id="IPR032675">
    <property type="entry name" value="LRR_dom_sf"/>
</dbReference>